<dbReference type="InterPro" id="IPR031530">
    <property type="entry name" value="UPF0688"/>
</dbReference>
<organism evidence="5 6">
    <name type="scientific">Acipenser oxyrinchus oxyrinchus</name>
    <dbReference type="NCBI Taxonomy" id="40147"/>
    <lineage>
        <taxon>Eukaryota</taxon>
        <taxon>Metazoa</taxon>
        <taxon>Chordata</taxon>
        <taxon>Craniata</taxon>
        <taxon>Vertebrata</taxon>
        <taxon>Euteleostomi</taxon>
        <taxon>Actinopterygii</taxon>
        <taxon>Chondrostei</taxon>
        <taxon>Acipenseriformes</taxon>
        <taxon>Acipenseridae</taxon>
        <taxon>Acipenser</taxon>
    </lineage>
</organism>
<comment type="caution">
    <text evidence="5">The sequence shown here is derived from an EMBL/GenBank/DDBJ whole genome shotgun (WGS) entry which is preliminary data.</text>
</comment>
<feature type="compositionally biased region" description="Basic residues" evidence="4">
    <location>
        <begin position="12"/>
        <end position="28"/>
    </location>
</feature>
<evidence type="ECO:0000313" key="6">
    <source>
        <dbReference type="Proteomes" id="UP001230051"/>
    </source>
</evidence>
<proteinExistence type="inferred from homology"/>
<gene>
    <name evidence="5" type="ORF">AOXY_G24988</name>
</gene>
<dbReference type="Proteomes" id="UP001230051">
    <property type="component" value="Unassembled WGS sequence"/>
</dbReference>
<protein>
    <recommendedName>
        <fullName evidence="7">CA174 protein</fullName>
    </recommendedName>
</protein>
<dbReference type="GO" id="GO:0005634">
    <property type="term" value="C:nucleus"/>
    <property type="evidence" value="ECO:0007669"/>
    <property type="project" value="UniProtKB-SubCell"/>
</dbReference>
<dbReference type="PANTHER" id="PTHR28491:SF1">
    <property type="entry name" value="UPF0688 PROTEIN C1ORF174"/>
    <property type="match status" value="1"/>
</dbReference>
<dbReference type="AlphaFoldDB" id="A0AAD8CV87"/>
<feature type="region of interest" description="Disordered" evidence="4">
    <location>
        <begin position="69"/>
        <end position="108"/>
    </location>
</feature>
<accession>A0AAD8CV87</accession>
<dbReference type="PANTHER" id="PTHR28491">
    <property type="entry name" value="UPF0688 PROTEIN C1ORF174"/>
    <property type="match status" value="1"/>
</dbReference>
<comment type="similarity">
    <text evidence="2">Belongs to the UPF0688 family.</text>
</comment>
<evidence type="ECO:0000256" key="2">
    <source>
        <dbReference type="ARBA" id="ARBA00006634"/>
    </source>
</evidence>
<evidence type="ECO:0000313" key="5">
    <source>
        <dbReference type="EMBL" id="KAK1157346.1"/>
    </source>
</evidence>
<comment type="subcellular location">
    <subcellularLocation>
        <location evidence="1">Nucleus</location>
    </subcellularLocation>
</comment>
<name>A0AAD8CV87_ACIOX</name>
<keyword evidence="3" id="KW-0539">Nucleus</keyword>
<dbReference type="Pfam" id="PF15772">
    <property type="entry name" value="UPF0688"/>
    <property type="match status" value="1"/>
</dbReference>
<keyword evidence="6" id="KW-1185">Reference proteome</keyword>
<reference evidence="5" key="1">
    <citation type="submission" date="2022-02" db="EMBL/GenBank/DDBJ databases">
        <title>Atlantic sturgeon de novo genome assembly.</title>
        <authorList>
            <person name="Stock M."/>
            <person name="Klopp C."/>
            <person name="Guiguen Y."/>
            <person name="Cabau C."/>
            <person name="Parinello H."/>
            <person name="Santidrian Yebra-Pimentel E."/>
            <person name="Kuhl H."/>
            <person name="Dirks R.P."/>
            <person name="Guessner J."/>
            <person name="Wuertz S."/>
            <person name="Du K."/>
            <person name="Schartl M."/>
        </authorList>
    </citation>
    <scope>NUCLEOTIDE SEQUENCE</scope>
    <source>
        <strain evidence="5">STURGEONOMICS-FGT-2020</strain>
        <tissue evidence="5">Whole blood</tissue>
    </source>
</reference>
<sequence>MRYRPYLDMRRKQAVRKVRSSERLKRRTSVIDSEADSTHESSLKKTISQSSSKRQKCEDLAETVDHLTAGKLLENGDGNAEGDSLGKPGEHCTTATGMNKPFHTDTNETSEGCLRLETAGKNGCIQEAHSVPRVELQMDNSIFIDEDSNQPMPVGQFFGNIELVQDYPAKAPAAVPMSRREYRKLHFIAKDDDDDDEEEDSLLEAPQQNGVLQQTKTRKNGLF</sequence>
<evidence type="ECO:0000256" key="1">
    <source>
        <dbReference type="ARBA" id="ARBA00004123"/>
    </source>
</evidence>
<evidence type="ECO:0000256" key="4">
    <source>
        <dbReference type="SAM" id="MobiDB-lite"/>
    </source>
</evidence>
<evidence type="ECO:0000256" key="3">
    <source>
        <dbReference type="ARBA" id="ARBA00023242"/>
    </source>
</evidence>
<feature type="compositionally biased region" description="Polar residues" evidence="4">
    <location>
        <begin position="206"/>
        <end position="215"/>
    </location>
</feature>
<evidence type="ECO:0008006" key="7">
    <source>
        <dbReference type="Google" id="ProtNLM"/>
    </source>
</evidence>
<feature type="compositionally biased region" description="Basic and acidic residues" evidence="4">
    <location>
        <begin position="1"/>
        <end position="11"/>
    </location>
</feature>
<feature type="region of interest" description="Disordered" evidence="4">
    <location>
        <begin position="190"/>
        <end position="223"/>
    </location>
</feature>
<feature type="compositionally biased region" description="Acidic residues" evidence="4">
    <location>
        <begin position="191"/>
        <end position="202"/>
    </location>
</feature>
<dbReference type="EMBL" id="JAGXEW010000026">
    <property type="protein sequence ID" value="KAK1157346.1"/>
    <property type="molecule type" value="Genomic_DNA"/>
</dbReference>
<feature type="region of interest" description="Disordered" evidence="4">
    <location>
        <begin position="1"/>
        <end position="56"/>
    </location>
</feature>